<evidence type="ECO:0000256" key="5">
    <source>
        <dbReference type="ARBA" id="ARBA00023043"/>
    </source>
</evidence>
<keyword evidence="8" id="KW-0539">Nucleus</keyword>
<feature type="domain" description="CG-1" evidence="13">
    <location>
        <begin position="30"/>
        <end position="155"/>
    </location>
</feature>
<dbReference type="InterPro" id="IPR014756">
    <property type="entry name" value="Ig_E-set"/>
</dbReference>
<evidence type="ECO:0000256" key="7">
    <source>
        <dbReference type="ARBA" id="ARBA00023163"/>
    </source>
</evidence>
<feature type="region of interest" description="Disordered" evidence="12">
    <location>
        <begin position="1136"/>
        <end position="1177"/>
    </location>
</feature>
<evidence type="ECO:0000256" key="11">
    <source>
        <dbReference type="ARBA" id="ARBA00071876"/>
    </source>
</evidence>
<feature type="region of interest" description="Disordered" evidence="12">
    <location>
        <begin position="432"/>
        <end position="501"/>
    </location>
</feature>
<keyword evidence="4" id="KW-0805">Transcription regulation</keyword>
<dbReference type="Gene3D" id="2.60.40.10">
    <property type="entry name" value="Immunoglobulins"/>
    <property type="match status" value="1"/>
</dbReference>
<evidence type="ECO:0000256" key="10">
    <source>
        <dbReference type="ARBA" id="ARBA00057661"/>
    </source>
</evidence>
<dbReference type="GO" id="GO:0045944">
    <property type="term" value="P:positive regulation of transcription by RNA polymerase II"/>
    <property type="evidence" value="ECO:0007669"/>
    <property type="project" value="UniProtKB-ARBA"/>
</dbReference>
<evidence type="ECO:0000256" key="12">
    <source>
        <dbReference type="SAM" id="MobiDB-lite"/>
    </source>
</evidence>
<gene>
    <name evidence="15" type="primary">Camta2</name>
</gene>
<dbReference type="GO" id="GO:0005634">
    <property type="term" value="C:nucleus"/>
    <property type="evidence" value="ECO:0007669"/>
    <property type="project" value="UniProtKB-SubCell"/>
</dbReference>
<dbReference type="Gene3D" id="1.25.40.20">
    <property type="entry name" value="Ankyrin repeat-containing domain"/>
    <property type="match status" value="1"/>
</dbReference>
<evidence type="ECO:0000256" key="1">
    <source>
        <dbReference type="ARBA" id="ARBA00004123"/>
    </source>
</evidence>
<feature type="region of interest" description="Disordered" evidence="12">
    <location>
        <begin position="358"/>
        <end position="420"/>
    </location>
</feature>
<comment type="subunit">
    <text evidence="9">May interact with calmodulin.</text>
</comment>
<comment type="function">
    <text evidence="10">Transcription activator. May act as tumor suppressor.</text>
</comment>
<dbReference type="SUPFAM" id="SSF81296">
    <property type="entry name" value="E set domains"/>
    <property type="match status" value="1"/>
</dbReference>
<evidence type="ECO:0000256" key="8">
    <source>
        <dbReference type="ARBA" id="ARBA00023242"/>
    </source>
</evidence>
<feature type="compositionally biased region" description="Pro residues" evidence="12">
    <location>
        <begin position="269"/>
        <end position="282"/>
    </location>
</feature>
<proteinExistence type="inferred from homology"/>
<keyword evidence="14" id="KW-1185">Reference proteome</keyword>
<dbReference type="CTD" id="23125"/>
<evidence type="ECO:0000256" key="9">
    <source>
        <dbReference type="ARBA" id="ARBA00029480"/>
    </source>
</evidence>
<feature type="compositionally biased region" description="Low complexity" evidence="12">
    <location>
        <begin position="314"/>
        <end position="323"/>
    </location>
</feature>
<dbReference type="InterPro" id="IPR013783">
    <property type="entry name" value="Ig-like_fold"/>
</dbReference>
<name>A0A6P7RWD7_MUSCR</name>
<feature type="compositionally biased region" description="Pro residues" evidence="12">
    <location>
        <begin position="459"/>
        <end position="471"/>
    </location>
</feature>
<dbReference type="PROSITE" id="PS50096">
    <property type="entry name" value="IQ"/>
    <property type="match status" value="1"/>
</dbReference>
<dbReference type="PROSITE" id="PS51437">
    <property type="entry name" value="CG_1"/>
    <property type="match status" value="1"/>
</dbReference>
<keyword evidence="5" id="KW-0040">ANK repeat</keyword>
<feature type="compositionally biased region" description="Low complexity" evidence="12">
    <location>
        <begin position="288"/>
        <end position="300"/>
    </location>
</feature>
<sequence>MNTKDTTEVAENSHHLKIFLPKKLLECLPRCPLLPPERLRWNTNEEIASYLITFEKHDEWLSCAPKTRPQNGSIILYNRKKVKYRKDGYLWKKRKDGKTTREDHMKLKVQGMECLYGCYVHSSIVPTFHRRCYWLLQNPDIVLVHYLNVPALEDCGKGCSPIFCSISSDRREWLKWSREELLGQLKPMFHGIKWSCGNGAEEFSVEQLVQQILDTHPTKPAPRTHACLCSGGLGSGSLTHKCSTKHRIISPKVEPRALALASISHSKPPEPPPLIAPLPPELPKAHTSPSSSSSSSSSSSGFAEPLEIRPSPPTSRGGSSRGGTAILLLTGLEQRAGGLTPTRHLAPQAEPRPPVSLAVVVGPEPSAPPAPPSPAFDPDRFLNSPQRGQTYGGGQGVNPDFPEAEGTHTPCPALEPAAALEPQAAARGLAPQLGANGRRGNKFFIQDDDSGEELKGPGTVPPVPSSPPSSPSSPAALPPSGRAMRGEALFGGSAGSSSELEPFSLSSFPDLMGELISDEAPGVPAPAPQLSPALNAITDFSPEWSYPEGGVKVLITGPWTEAAEHYSCVFDHIAVPASLVQPGVLRCYCPAHEVGLVSLQVAGREGPLSASVLFEYRARRFLSLPSTQLDWLSLDDSQFRMSILERLEQMEKRMAEIAAAGQAPGQGPEAPPIQDEGQGPGFEARVVVLVESMIPRSTWRGPERLIHGSPFRGMSLLHLAAAQGYARLIETLSQWRSVETGSLDLEQEVDPLNVDHFSCTPLMWACALGHLEAAVLLFCWNRQALSIPDSLGRLPLSVAHSRGHVRLARCLEELQRQELSVEHPLALSPPSSSPDTGLSSVSSPSELSDGTFSVTSAYSSAPDGSPPPAPPLASDISMETIPGQLSCGAPETPLLLMDYEATNSKEPAPSPCGPPLAQDDGAAPEDADSPPAVDVIPVDMISLAKQIIDATPERIKREDFSEFPEAGASPREHTGTVGLSETMSWLASYLENVDHFPSSAPPSELPFERGRLTIPPAPSWAEFLSASTSGKMESDFALLTLSDHEQRELYEAARVIQTAFRKYKGRRLKEQQEVAAAVIQRCYRKYKQLTWIALKFALYKKMTQAAILIQSKFRSYYEQKRFQQSRRAAVLIQQHYRSYRRRPGPPHRPSGPLPARNKYLSHQEAGPGSPENNEVPAALPTQNEGIEAEPGAGGAAPARTGHLTSPTPFFKTPGAPSGCLNKERAFGTRGAPCRQLFTPSPFWEPFVEPPPPGLTRFLPSGRASSFGPWLQKTHAPHICIFSCDLRSPACTFSISPLLPAPDSDLPDLPYLFVRESLMNVSASVPTAAFAARALVFQG</sequence>
<organism evidence="14 15">
    <name type="scientific">Mus caroli</name>
    <name type="common">Ryukyu mouse</name>
    <name type="synonym">Ricefield mouse</name>
    <dbReference type="NCBI Taxonomy" id="10089"/>
    <lineage>
        <taxon>Eukaryota</taxon>
        <taxon>Metazoa</taxon>
        <taxon>Chordata</taxon>
        <taxon>Craniata</taxon>
        <taxon>Vertebrata</taxon>
        <taxon>Euteleostomi</taxon>
        <taxon>Mammalia</taxon>
        <taxon>Eutheria</taxon>
        <taxon>Euarchontoglires</taxon>
        <taxon>Glires</taxon>
        <taxon>Rodentia</taxon>
        <taxon>Myomorpha</taxon>
        <taxon>Muroidea</taxon>
        <taxon>Muridae</taxon>
        <taxon>Murinae</taxon>
        <taxon>Mus</taxon>
        <taxon>Mus</taxon>
    </lineage>
</organism>
<dbReference type="SMART" id="SM01076">
    <property type="entry name" value="CG-1"/>
    <property type="match status" value="1"/>
</dbReference>
<comment type="subcellular location">
    <subcellularLocation>
        <location evidence="1">Nucleus</location>
    </subcellularLocation>
</comment>
<evidence type="ECO:0000313" key="15">
    <source>
        <dbReference type="RefSeq" id="XP_029339200.1"/>
    </source>
</evidence>
<evidence type="ECO:0000256" key="3">
    <source>
        <dbReference type="ARBA" id="ARBA00022737"/>
    </source>
</evidence>
<feature type="compositionally biased region" description="Low complexity" evidence="12">
    <location>
        <begin position="824"/>
        <end position="848"/>
    </location>
</feature>
<dbReference type="PANTHER" id="PTHR23335">
    <property type="entry name" value="CALMODULIN-BINDING TRANSCRIPTION ACTIVATOR CAMTA"/>
    <property type="match status" value="1"/>
</dbReference>
<feature type="region of interest" description="Disordered" evidence="12">
    <location>
        <begin position="903"/>
        <end position="931"/>
    </location>
</feature>
<evidence type="ECO:0000256" key="2">
    <source>
        <dbReference type="ARBA" id="ARBA00008267"/>
    </source>
</evidence>
<dbReference type="RefSeq" id="XP_029339200.1">
    <property type="nucleotide sequence ID" value="XM_029483340.1"/>
</dbReference>
<keyword evidence="7" id="KW-0804">Transcription</keyword>
<dbReference type="FunFam" id="1.20.5.190:FF:000004">
    <property type="entry name" value="calmodulin-binding transcription activator 2 isoform X1"/>
    <property type="match status" value="1"/>
</dbReference>
<dbReference type="FunFam" id="1.25.40.20:FF:000015">
    <property type="entry name" value="calmodulin-binding transcription activator 2 isoform X1"/>
    <property type="match status" value="1"/>
</dbReference>
<accession>A0A6P7RWD7</accession>
<dbReference type="GeneID" id="110306223"/>
<dbReference type="PANTHER" id="PTHR23335:SF9">
    <property type="entry name" value="CALMODULIN-BINDING TRANSCRIPTION ACTIVATOR 2"/>
    <property type="match status" value="1"/>
</dbReference>
<dbReference type="GO" id="GO:0003690">
    <property type="term" value="F:double-stranded DNA binding"/>
    <property type="evidence" value="ECO:0007669"/>
    <property type="project" value="TreeGrafter"/>
</dbReference>
<dbReference type="InterPro" id="IPR005559">
    <property type="entry name" value="CG-1_dom"/>
</dbReference>
<dbReference type="Gene3D" id="1.20.5.190">
    <property type="match status" value="2"/>
</dbReference>
<reference evidence="15" key="1">
    <citation type="submission" date="2025-08" db="UniProtKB">
        <authorList>
            <consortium name="RefSeq"/>
        </authorList>
    </citation>
    <scope>IDENTIFICATION</scope>
</reference>
<feature type="region of interest" description="Disordered" evidence="12">
    <location>
        <begin position="821"/>
        <end position="876"/>
    </location>
</feature>
<dbReference type="InterPro" id="IPR036770">
    <property type="entry name" value="Ankyrin_rpt-contain_sf"/>
</dbReference>
<protein>
    <recommendedName>
        <fullName evidence="11">Calmodulin-binding transcription activator 2</fullName>
    </recommendedName>
</protein>
<evidence type="ECO:0000259" key="13">
    <source>
        <dbReference type="PROSITE" id="PS51437"/>
    </source>
</evidence>
<feature type="region of interest" description="Disordered" evidence="12">
    <location>
        <begin position="263"/>
        <end position="323"/>
    </location>
</feature>
<dbReference type="GO" id="GO:0003712">
    <property type="term" value="F:transcription coregulator activity"/>
    <property type="evidence" value="ECO:0007669"/>
    <property type="project" value="TreeGrafter"/>
</dbReference>
<dbReference type="Pfam" id="PF01833">
    <property type="entry name" value="TIG"/>
    <property type="match status" value="1"/>
</dbReference>
<feature type="compositionally biased region" description="Pro residues" evidence="12">
    <location>
        <begin position="365"/>
        <end position="375"/>
    </location>
</feature>
<evidence type="ECO:0000256" key="6">
    <source>
        <dbReference type="ARBA" id="ARBA00023159"/>
    </source>
</evidence>
<comment type="similarity">
    <text evidence="2">Belongs to the CAMTA family.</text>
</comment>
<dbReference type="InterPro" id="IPR002909">
    <property type="entry name" value="IPT_dom"/>
</dbReference>
<keyword evidence="3" id="KW-0677">Repeat</keyword>
<evidence type="ECO:0000313" key="14">
    <source>
        <dbReference type="Proteomes" id="UP000515126"/>
    </source>
</evidence>
<keyword evidence="6" id="KW-0010">Activator</keyword>
<dbReference type="Proteomes" id="UP000515126">
    <property type="component" value="Chromosome 11"/>
</dbReference>
<dbReference type="Pfam" id="PF03859">
    <property type="entry name" value="CG-1"/>
    <property type="match status" value="1"/>
</dbReference>
<dbReference type="SUPFAM" id="SSF48403">
    <property type="entry name" value="Ankyrin repeat"/>
    <property type="match status" value="1"/>
</dbReference>
<dbReference type="FunFam" id="2.60.40.10:FF:000089">
    <property type="entry name" value="calmodulin-binding transcription activator 2 isoform X1"/>
    <property type="match status" value="1"/>
</dbReference>
<evidence type="ECO:0000256" key="4">
    <source>
        <dbReference type="ARBA" id="ARBA00023015"/>
    </source>
</evidence>